<protein>
    <submittedName>
        <fullName evidence="1">Uncharacterized protein</fullName>
    </submittedName>
</protein>
<reference evidence="2" key="1">
    <citation type="submission" date="2020-08" db="EMBL/GenBank/DDBJ databases">
        <title>Complete genome sequence of Sphingobium barthaii strain KK22, a high-molecular-weight polycyclic aromatic hydrocarbon-degrading soil bacterium.</title>
        <authorList>
            <person name="Mori J.F."/>
            <person name="Kanaly R.A."/>
        </authorList>
    </citation>
    <scope>NUCLEOTIDE SEQUENCE [LARGE SCALE GENOMIC DNA]</scope>
    <source>
        <strain evidence="2">KK22</strain>
    </source>
</reference>
<accession>A0A7M2GBS7</accession>
<dbReference type="RefSeq" id="WP_128830804.1">
    <property type="nucleotide sequence ID" value="NZ_BATN01000077.1"/>
</dbReference>
<gene>
    <name evidence="1" type="ORF">H5V43_08140</name>
</gene>
<evidence type="ECO:0000313" key="2">
    <source>
        <dbReference type="Proteomes" id="UP000593663"/>
    </source>
</evidence>
<dbReference type="Proteomes" id="UP000593663">
    <property type="component" value="Chromosome 1"/>
</dbReference>
<evidence type="ECO:0000313" key="1">
    <source>
        <dbReference type="EMBL" id="QOT70150.1"/>
    </source>
</evidence>
<sequence>MLRVVDENVLVVANDLTKESLGLPTNFPDASEECRISCAEYLRDIAENGRIILDSESEYFDKYRNHASFSGQPGVGDMFLRMVYERGYVSSWATRITIRDEKGYLLPDSFTSSPFDNDDYLWVAGAYNATSAAEIANACDSDYDECEDDLNALGVRVNQLCAGR</sequence>
<proteinExistence type="predicted"/>
<dbReference type="EMBL" id="CP060035">
    <property type="protein sequence ID" value="QOT70150.1"/>
    <property type="molecule type" value="Genomic_DNA"/>
</dbReference>
<organism evidence="1 2">
    <name type="scientific">Sphingobium fuliginis (strain ATCC 27551)</name>
    <dbReference type="NCBI Taxonomy" id="336203"/>
    <lineage>
        <taxon>Bacteria</taxon>
        <taxon>Pseudomonadati</taxon>
        <taxon>Pseudomonadota</taxon>
        <taxon>Alphaproteobacteria</taxon>
        <taxon>Sphingomonadales</taxon>
        <taxon>Sphingomonadaceae</taxon>
        <taxon>Sphingobium</taxon>
    </lineage>
</organism>
<dbReference type="KEGG" id="sbar:H5V43_08140"/>
<dbReference type="AlphaFoldDB" id="A0A7M2GBS7"/>
<name>A0A7M2GBS7_SPHSA</name>